<dbReference type="SUPFAM" id="SSF53850">
    <property type="entry name" value="Periplasmic binding protein-like II"/>
    <property type="match status" value="1"/>
</dbReference>
<gene>
    <name evidence="5" type="ORF">RISW2_11570</name>
</gene>
<dbReference type="EMBL" id="JAME01000028">
    <property type="protein sequence ID" value="ETX27699.1"/>
    <property type="molecule type" value="Genomic_DNA"/>
</dbReference>
<comment type="similarity">
    <text evidence="2">Belongs to the bacterial solute-binding protein SsuA/TauA family.</text>
</comment>
<sequence>MHHGFRTMFLAGGIAVLAQGTTAQETEITFGGGAYLDIPQLAVAMDRELFAEKGLDVNVIPFQSGRSAFEALLGGQLDVAVMAEFPAVIGAMRDQAFKVIADLSRYQATRIIHAGDPEIDSVEKLAGKPIGVTAGTNVHFWLENELKAAGIEAEIVSVGPPDIVPALARGDIFAGAMFPSFYGGAQKTLGEAYREIPISSYDTHFILVATQEIIDENPDAVTAVLDALIAAEDIVVSDPAASHEAVSRVLGGTLDTDEIAAASASYTFEIGLDDALVDLMVEQGVWINARGSIKGDVPTRDSIGAYVDDSFLSALAPERVTLD</sequence>
<dbReference type="GO" id="GO:0042918">
    <property type="term" value="P:alkanesulfonate transmembrane transport"/>
    <property type="evidence" value="ECO:0007669"/>
    <property type="project" value="TreeGrafter"/>
</dbReference>
<proteinExistence type="inferred from homology"/>
<feature type="domain" description="Solute-binding protein family 3/N-terminal" evidence="4">
    <location>
        <begin position="29"/>
        <end position="238"/>
    </location>
</feature>
<dbReference type="InterPro" id="IPR015168">
    <property type="entry name" value="SsuA/THI5"/>
</dbReference>
<dbReference type="PANTHER" id="PTHR30024">
    <property type="entry name" value="ALIPHATIC SULFONATES-BINDING PROTEIN-RELATED"/>
    <property type="match status" value="1"/>
</dbReference>
<evidence type="ECO:0000313" key="5">
    <source>
        <dbReference type="EMBL" id="ETX27699.1"/>
    </source>
</evidence>
<dbReference type="CDD" id="cd01008">
    <property type="entry name" value="PBP2_NrtA_SsuA_CpmA_like"/>
    <property type="match status" value="1"/>
</dbReference>
<dbReference type="eggNOG" id="COG0715">
    <property type="taxonomic scope" value="Bacteria"/>
</dbReference>
<dbReference type="OrthoDB" id="5348911at2"/>
<protein>
    <submittedName>
        <fullName evidence="5">ABC transporter substrate-binding protein</fullName>
    </submittedName>
</protein>
<accession>X7F6K2</accession>
<dbReference type="InterPro" id="IPR001638">
    <property type="entry name" value="Solute-binding_3/MltF_N"/>
</dbReference>
<dbReference type="PANTHER" id="PTHR30024:SF47">
    <property type="entry name" value="TAURINE-BINDING PERIPLASMIC PROTEIN"/>
    <property type="match status" value="1"/>
</dbReference>
<organism evidence="5 6">
    <name type="scientific">Roseivivax isoporae LMG 25204</name>
    <dbReference type="NCBI Taxonomy" id="1449351"/>
    <lineage>
        <taxon>Bacteria</taxon>
        <taxon>Pseudomonadati</taxon>
        <taxon>Pseudomonadota</taxon>
        <taxon>Alphaproteobacteria</taxon>
        <taxon>Rhodobacterales</taxon>
        <taxon>Roseobacteraceae</taxon>
        <taxon>Roseivivax</taxon>
    </lineage>
</organism>
<evidence type="ECO:0000313" key="6">
    <source>
        <dbReference type="Proteomes" id="UP000023430"/>
    </source>
</evidence>
<dbReference type="SMART" id="SM00062">
    <property type="entry name" value="PBPb"/>
    <property type="match status" value="1"/>
</dbReference>
<dbReference type="Gene3D" id="3.40.190.10">
    <property type="entry name" value="Periplasmic binding protein-like II"/>
    <property type="match status" value="2"/>
</dbReference>
<dbReference type="STRING" id="1449351.RISW2_11570"/>
<dbReference type="GO" id="GO:0042597">
    <property type="term" value="C:periplasmic space"/>
    <property type="evidence" value="ECO:0007669"/>
    <property type="project" value="UniProtKB-SubCell"/>
</dbReference>
<keyword evidence="6" id="KW-1185">Reference proteome</keyword>
<evidence type="ECO:0000256" key="3">
    <source>
        <dbReference type="ARBA" id="ARBA00022729"/>
    </source>
</evidence>
<reference evidence="5 6" key="1">
    <citation type="submission" date="2014-01" db="EMBL/GenBank/DDBJ databases">
        <title>Roseivivax isoporae LMG 25204 Genome Sequencing.</title>
        <authorList>
            <person name="Lai Q."/>
            <person name="Li G."/>
            <person name="Shao Z."/>
        </authorList>
    </citation>
    <scope>NUCLEOTIDE SEQUENCE [LARGE SCALE GENOMIC DNA]</scope>
    <source>
        <strain evidence="5 6">LMG 25204</strain>
    </source>
</reference>
<comment type="subcellular location">
    <subcellularLocation>
        <location evidence="1">Periplasm</location>
    </subcellularLocation>
</comment>
<comment type="caution">
    <text evidence="5">The sequence shown here is derived from an EMBL/GenBank/DDBJ whole genome shotgun (WGS) entry which is preliminary data.</text>
</comment>
<evidence type="ECO:0000256" key="2">
    <source>
        <dbReference type="ARBA" id="ARBA00010742"/>
    </source>
</evidence>
<dbReference type="Pfam" id="PF09084">
    <property type="entry name" value="NMT1"/>
    <property type="match status" value="1"/>
</dbReference>
<dbReference type="RefSeq" id="WP_043773290.1">
    <property type="nucleotide sequence ID" value="NZ_JAME01000028.1"/>
</dbReference>
<evidence type="ECO:0000256" key="1">
    <source>
        <dbReference type="ARBA" id="ARBA00004418"/>
    </source>
</evidence>
<name>X7F6K2_9RHOB</name>
<dbReference type="Proteomes" id="UP000023430">
    <property type="component" value="Unassembled WGS sequence"/>
</dbReference>
<evidence type="ECO:0000259" key="4">
    <source>
        <dbReference type="SMART" id="SM00062"/>
    </source>
</evidence>
<keyword evidence="3" id="KW-0732">Signal</keyword>
<dbReference type="AlphaFoldDB" id="X7F6K2"/>